<accession>A0ABQ4K3L9</accession>
<reference evidence="1 2" key="1">
    <citation type="submission" date="2021-03" db="EMBL/GenBank/DDBJ databases">
        <title>Antimicrobial resistance genes in bacteria isolated from Japanese honey, and their potential for conferring macrolide and lincosamide resistance in the American foulbrood pathogen Paenibacillus larvae.</title>
        <authorList>
            <person name="Okamoto M."/>
            <person name="Kumagai M."/>
            <person name="Kanamori H."/>
            <person name="Takamatsu D."/>
        </authorList>
    </citation>
    <scope>NUCLEOTIDE SEQUENCE [LARGE SCALE GENOMIC DNA]</scope>
    <source>
        <strain evidence="1 2">J1TS3</strain>
    </source>
</reference>
<dbReference type="Proteomes" id="UP000680279">
    <property type="component" value="Unassembled WGS sequence"/>
</dbReference>
<evidence type="ECO:0008006" key="3">
    <source>
        <dbReference type="Google" id="ProtNLM"/>
    </source>
</evidence>
<gene>
    <name evidence="1" type="ORF">J1TS3_07290</name>
</gene>
<organism evidence="1 2">
    <name type="scientific">Siminovitchia fordii</name>
    <dbReference type="NCBI Taxonomy" id="254759"/>
    <lineage>
        <taxon>Bacteria</taxon>
        <taxon>Bacillati</taxon>
        <taxon>Bacillota</taxon>
        <taxon>Bacilli</taxon>
        <taxon>Bacillales</taxon>
        <taxon>Bacillaceae</taxon>
        <taxon>Siminovitchia</taxon>
    </lineage>
</organism>
<evidence type="ECO:0000313" key="1">
    <source>
        <dbReference type="EMBL" id="GIN19595.1"/>
    </source>
</evidence>
<comment type="caution">
    <text evidence="1">The sequence shown here is derived from an EMBL/GenBank/DDBJ whole genome shotgun (WGS) entry which is preliminary data.</text>
</comment>
<sequence length="89" mass="10013">MGKTGKVPYLLVGFGLAGALLSTKQNRDKMMDMIKKVKEKTLGHWGGYEKPEMLEKAGRPDPYDIEDAKMVGEGAQYSVEYYNKKVQQP</sequence>
<evidence type="ECO:0000313" key="2">
    <source>
        <dbReference type="Proteomes" id="UP000680279"/>
    </source>
</evidence>
<proteinExistence type="predicted"/>
<dbReference type="EMBL" id="BOQT01000002">
    <property type="protein sequence ID" value="GIN19595.1"/>
    <property type="molecule type" value="Genomic_DNA"/>
</dbReference>
<name>A0ABQ4K3L9_9BACI</name>
<protein>
    <recommendedName>
        <fullName evidence="3">YtxH domain-containing protein</fullName>
    </recommendedName>
</protein>
<dbReference type="RefSeq" id="WP_018706397.1">
    <property type="nucleotide sequence ID" value="NZ_BOQT01000002.1"/>
</dbReference>
<keyword evidence="2" id="KW-1185">Reference proteome</keyword>